<reference evidence="2 3" key="1">
    <citation type="journal article" date="2019" name="Genome Biol. Evol.">
        <title>Day and night: Metabolic profiles and evolutionary relationships of six axenic non-marine cyanobacteria.</title>
        <authorList>
            <person name="Will S.E."/>
            <person name="Henke P."/>
            <person name="Boedeker C."/>
            <person name="Huang S."/>
            <person name="Brinkmann H."/>
            <person name="Rohde M."/>
            <person name="Jarek M."/>
            <person name="Friedl T."/>
            <person name="Seufert S."/>
            <person name="Schumacher M."/>
            <person name="Overmann J."/>
            <person name="Neumann-Schaal M."/>
            <person name="Petersen J."/>
        </authorList>
    </citation>
    <scope>NUCLEOTIDE SEQUENCE [LARGE SCALE GENOMIC DNA]</scope>
    <source>
        <strain evidence="2 3">PCC 6912</strain>
    </source>
</reference>
<evidence type="ECO:0000313" key="3">
    <source>
        <dbReference type="Proteomes" id="UP000268857"/>
    </source>
</evidence>
<dbReference type="STRING" id="211165.GCA_000317285_05936"/>
<keyword evidence="3" id="KW-1185">Reference proteome</keyword>
<feature type="transmembrane region" description="Helical" evidence="1">
    <location>
        <begin position="20"/>
        <end position="39"/>
    </location>
</feature>
<keyword evidence="1" id="KW-0472">Membrane</keyword>
<evidence type="ECO:0000313" key="2">
    <source>
        <dbReference type="EMBL" id="RUR85883.1"/>
    </source>
</evidence>
<comment type="caution">
    <text evidence="2">The sequence shown here is derived from an EMBL/GenBank/DDBJ whole genome shotgun (WGS) entry which is preliminary data.</text>
</comment>
<sequence>MPKFKPYFDRRYRVRERLIAILALLNLGLVFFDFTYLWVRDFYLLNIPSLTQFYDPIKGIKPHPATENYLQQVEVLSAQIITNGLQSPQVESLLAQQRLLSQKLIDENPFAGANKSSKLETIKQEIRVQTGEIFASDAFTRFWSQPYLTQRGWQQEIAFWNTQIRPLIQSNYYRGVNRIGTNFSYFWLLDLPFVLIFTWDFLARILTIHHRYPELTWLEVILRRWYDLLLLLPFWRWLRIIPVSARLYHVGLLNIEPVRVEVQRDLVVSFAVEMTEMIGILIIDQMQASIQRGDFIDWLFHPKPPKQPPQEYVQVNDKNEVTAIASHLFDIGVRDVLPQVQPEIEDLVQHSIATTLNQLPGYRRFQHLPGLRRLQLSRKLAKSLFKITYKNLIYALKDPVGAEITTRLRTNLKDALERELQKKDNIQEIQSLLIDMLEDIKLNYIKSIAEVQGDQLLEKAEQLHKRIR</sequence>
<evidence type="ECO:0000256" key="1">
    <source>
        <dbReference type="SAM" id="Phobius"/>
    </source>
</evidence>
<dbReference type="EMBL" id="RSCJ01000002">
    <property type="protein sequence ID" value="RUR85883.1"/>
    <property type="molecule type" value="Genomic_DNA"/>
</dbReference>
<organism evidence="2 3">
    <name type="scientific">Chlorogloeopsis fritschii PCC 6912</name>
    <dbReference type="NCBI Taxonomy" id="211165"/>
    <lineage>
        <taxon>Bacteria</taxon>
        <taxon>Bacillati</taxon>
        <taxon>Cyanobacteriota</taxon>
        <taxon>Cyanophyceae</taxon>
        <taxon>Nostocales</taxon>
        <taxon>Chlorogloeopsidaceae</taxon>
        <taxon>Chlorogloeopsis</taxon>
    </lineage>
</organism>
<keyword evidence="1" id="KW-0812">Transmembrane</keyword>
<accession>A0A3S0Y765</accession>
<keyword evidence="1" id="KW-1133">Transmembrane helix</keyword>
<protein>
    <submittedName>
        <fullName evidence="2">Uncharacterized protein</fullName>
    </submittedName>
</protein>
<dbReference type="RefSeq" id="WP_016877943.1">
    <property type="nucleotide sequence ID" value="NZ_AJLN01000137.1"/>
</dbReference>
<proteinExistence type="predicted"/>
<name>A0A3S0Y765_CHLFR</name>
<dbReference type="OrthoDB" id="501625at2"/>
<dbReference type="AlphaFoldDB" id="A0A3S0Y765"/>
<dbReference type="Proteomes" id="UP000268857">
    <property type="component" value="Unassembled WGS sequence"/>
</dbReference>
<gene>
    <name evidence="2" type="ORF">PCC6912_07080</name>
</gene>